<dbReference type="OrthoDB" id="9802309at2"/>
<feature type="domain" description="Pseudouridine synthase II N-terminal" evidence="6">
    <location>
        <begin position="32"/>
        <end position="179"/>
    </location>
</feature>
<dbReference type="Gene3D" id="2.30.130.10">
    <property type="entry name" value="PUA domain"/>
    <property type="match status" value="1"/>
</dbReference>
<dbReference type="CDD" id="cd02573">
    <property type="entry name" value="PseudoU_synth_EcTruB"/>
    <property type="match status" value="1"/>
</dbReference>
<protein>
    <recommendedName>
        <fullName evidence="5">tRNA pseudouridine synthase B</fullName>
        <ecNumber evidence="5">5.4.99.25</ecNumber>
    </recommendedName>
    <alternativeName>
        <fullName evidence="5">tRNA pseudouridine(55) synthase</fullName>
        <shortName evidence="5">Psi55 synthase</shortName>
    </alternativeName>
    <alternativeName>
        <fullName evidence="5">tRNA pseudouridylate synthase</fullName>
    </alternativeName>
    <alternativeName>
        <fullName evidence="5">tRNA-uridine isomerase</fullName>
    </alternativeName>
</protein>
<proteinExistence type="inferred from homology"/>
<dbReference type="Pfam" id="PF09157">
    <property type="entry name" value="TruB-C_2"/>
    <property type="match status" value="1"/>
</dbReference>
<dbReference type="Pfam" id="PF16198">
    <property type="entry name" value="TruB_C_2"/>
    <property type="match status" value="1"/>
</dbReference>
<dbReference type="FunFam" id="3.30.2350.10:FF:000011">
    <property type="entry name" value="tRNA pseudouridine synthase B"/>
    <property type="match status" value="1"/>
</dbReference>
<comment type="catalytic activity">
    <reaction evidence="1 5">
        <text>uridine(55) in tRNA = pseudouridine(55) in tRNA</text>
        <dbReference type="Rhea" id="RHEA:42532"/>
        <dbReference type="Rhea" id="RHEA-COMP:10101"/>
        <dbReference type="Rhea" id="RHEA-COMP:10102"/>
        <dbReference type="ChEBI" id="CHEBI:65314"/>
        <dbReference type="ChEBI" id="CHEBI:65315"/>
        <dbReference type="EC" id="5.4.99.25"/>
    </reaction>
</comment>
<dbReference type="InterPro" id="IPR036974">
    <property type="entry name" value="PUA_sf"/>
</dbReference>
<dbReference type="EC" id="5.4.99.25" evidence="5"/>
<evidence type="ECO:0000256" key="2">
    <source>
        <dbReference type="ARBA" id="ARBA00005642"/>
    </source>
</evidence>
<dbReference type="GO" id="GO:1990481">
    <property type="term" value="P:mRNA pseudouridine synthesis"/>
    <property type="evidence" value="ECO:0007669"/>
    <property type="project" value="TreeGrafter"/>
</dbReference>
<organism evidence="9 10">
    <name type="scientific">Novimethylophilus kurashikiensis</name>
    <dbReference type="NCBI Taxonomy" id="1825523"/>
    <lineage>
        <taxon>Bacteria</taxon>
        <taxon>Pseudomonadati</taxon>
        <taxon>Pseudomonadota</taxon>
        <taxon>Betaproteobacteria</taxon>
        <taxon>Nitrosomonadales</taxon>
        <taxon>Methylophilaceae</taxon>
        <taxon>Novimethylophilus</taxon>
    </lineage>
</organism>
<evidence type="ECO:0000259" key="6">
    <source>
        <dbReference type="Pfam" id="PF01509"/>
    </source>
</evidence>
<dbReference type="InterPro" id="IPR014780">
    <property type="entry name" value="tRNA_psdUridine_synth_TruB"/>
</dbReference>
<reference evidence="9 10" key="1">
    <citation type="journal article" date="2018" name="Environ. Microbiol.">
        <title>Isolation and genomic characterization of Novimethylophilus kurashikiensis gen. nov. sp. nov., a new lanthanide-dependent methylotrophic species of Methylophilaceae.</title>
        <authorList>
            <person name="Lv H."/>
            <person name="Sahin N."/>
            <person name="Tani A."/>
        </authorList>
    </citation>
    <scope>NUCLEOTIDE SEQUENCE [LARGE SCALE GENOMIC DNA]</scope>
    <source>
        <strain evidence="9 10">La2-4</strain>
    </source>
</reference>
<keyword evidence="3 5" id="KW-0819">tRNA processing</keyword>
<dbReference type="SUPFAM" id="SSF88697">
    <property type="entry name" value="PUA domain-like"/>
    <property type="match status" value="1"/>
</dbReference>
<feature type="active site" description="Nucleophile" evidence="5">
    <location>
        <position position="47"/>
    </location>
</feature>
<dbReference type="Gene3D" id="3.30.2350.10">
    <property type="entry name" value="Pseudouridine synthase"/>
    <property type="match status" value="1"/>
</dbReference>
<dbReference type="GO" id="GO:0003723">
    <property type="term" value="F:RNA binding"/>
    <property type="evidence" value="ECO:0007669"/>
    <property type="project" value="InterPro"/>
</dbReference>
<dbReference type="InterPro" id="IPR002501">
    <property type="entry name" value="PsdUridine_synth_N"/>
</dbReference>
<comment type="similarity">
    <text evidence="2 5">Belongs to the pseudouridine synthase TruB family. Type 1 subfamily.</text>
</comment>
<dbReference type="AlphaFoldDB" id="A0A2R5FCG1"/>
<dbReference type="Proteomes" id="UP000245081">
    <property type="component" value="Unassembled WGS sequence"/>
</dbReference>
<evidence type="ECO:0000256" key="4">
    <source>
        <dbReference type="ARBA" id="ARBA00023235"/>
    </source>
</evidence>
<evidence type="ECO:0000256" key="1">
    <source>
        <dbReference type="ARBA" id="ARBA00000385"/>
    </source>
</evidence>
<gene>
    <name evidence="5 9" type="primary">truB</name>
    <name evidence="9" type="ORF">NMK_3515</name>
</gene>
<evidence type="ECO:0000259" key="8">
    <source>
        <dbReference type="Pfam" id="PF16198"/>
    </source>
</evidence>
<name>A0A2R5FCG1_9PROT</name>
<dbReference type="InterPro" id="IPR015947">
    <property type="entry name" value="PUA-like_sf"/>
</dbReference>
<dbReference type="PANTHER" id="PTHR13767">
    <property type="entry name" value="TRNA-PSEUDOURIDINE SYNTHASE"/>
    <property type="match status" value="1"/>
</dbReference>
<comment type="caution">
    <text evidence="9">The sequence shown here is derived from an EMBL/GenBank/DDBJ whole genome shotgun (WGS) entry which is preliminary data.</text>
</comment>
<dbReference type="EMBL" id="BDOQ01000022">
    <property type="protein sequence ID" value="GBG15897.1"/>
    <property type="molecule type" value="Genomic_DNA"/>
</dbReference>
<dbReference type="Pfam" id="PF01509">
    <property type="entry name" value="TruB_N"/>
    <property type="match status" value="1"/>
</dbReference>
<dbReference type="InterPro" id="IPR020103">
    <property type="entry name" value="PsdUridine_synth_cat_dom_sf"/>
</dbReference>
<evidence type="ECO:0000259" key="7">
    <source>
        <dbReference type="Pfam" id="PF09157"/>
    </source>
</evidence>
<dbReference type="InterPro" id="IPR015240">
    <property type="entry name" value="tRNA_sdUridine_synth_fam1_C"/>
</dbReference>
<dbReference type="NCBIfam" id="TIGR00431">
    <property type="entry name" value="TruB"/>
    <property type="match status" value="1"/>
</dbReference>
<dbReference type="InterPro" id="IPR032819">
    <property type="entry name" value="TruB_C"/>
</dbReference>
<keyword evidence="10" id="KW-1185">Reference proteome</keyword>
<dbReference type="SUPFAM" id="SSF55120">
    <property type="entry name" value="Pseudouridine synthase"/>
    <property type="match status" value="1"/>
</dbReference>
<dbReference type="GO" id="GO:0160148">
    <property type="term" value="F:tRNA pseudouridine(55) synthase activity"/>
    <property type="evidence" value="ECO:0007669"/>
    <property type="project" value="UniProtKB-EC"/>
</dbReference>
<dbReference type="CDD" id="cd21152">
    <property type="entry name" value="PUA_TruB_bacterial"/>
    <property type="match status" value="1"/>
</dbReference>
<sequence>MQFKRIKRPLSGVLLLDKPAGFSSNQALQRAKNIYQAAKAGHTGNLDPFATGLLPICFGEATKFSHTLLDADKVYRAIIKLGTVTTTGDIEGEIVSQCPVSVTLAEVKIVLASFVGEITQVPPMHSALKHQGKPLYEYARAGVEIERKPRQVMIYRLELIDFRENELEIKVACSKGTYIRVLGEDIGAKLGCGGHLTLLRRLETGGFRLEDACTLEALEQDSQQEDRDARLLPVDALLADMPEIELDTDSAFYLGQGQSVWKTGLSSAPLFRAYGPARKFLGVVENLGDGRVKPKRLLSE</sequence>
<evidence type="ECO:0000313" key="10">
    <source>
        <dbReference type="Proteomes" id="UP000245081"/>
    </source>
</evidence>
<accession>A0A2R5FCG1</accession>
<dbReference type="RefSeq" id="WP_109017044.1">
    <property type="nucleotide sequence ID" value="NZ_BDOQ01000022.1"/>
</dbReference>
<dbReference type="HAMAP" id="MF_01080">
    <property type="entry name" value="TruB_bact"/>
    <property type="match status" value="1"/>
</dbReference>
<evidence type="ECO:0000256" key="5">
    <source>
        <dbReference type="HAMAP-Rule" id="MF_01080"/>
    </source>
</evidence>
<comment type="function">
    <text evidence="5">Responsible for synthesis of pseudouridine from uracil-55 in the psi GC loop of transfer RNAs.</text>
</comment>
<feature type="domain" description="tRNA pseudouridine synthase II TruB subfamily 1 C-terminal" evidence="7">
    <location>
        <begin position="242"/>
        <end position="298"/>
    </location>
</feature>
<dbReference type="GO" id="GO:0031119">
    <property type="term" value="P:tRNA pseudouridine synthesis"/>
    <property type="evidence" value="ECO:0007669"/>
    <property type="project" value="UniProtKB-UniRule"/>
</dbReference>
<feature type="domain" description="tRNA pseudouridylate synthase B C-terminal" evidence="8">
    <location>
        <begin position="180"/>
        <end position="238"/>
    </location>
</feature>
<dbReference type="PANTHER" id="PTHR13767:SF2">
    <property type="entry name" value="PSEUDOURIDYLATE SYNTHASE TRUB1"/>
    <property type="match status" value="1"/>
</dbReference>
<keyword evidence="4 5" id="KW-0413">Isomerase</keyword>
<evidence type="ECO:0000313" key="9">
    <source>
        <dbReference type="EMBL" id="GBG15897.1"/>
    </source>
</evidence>
<evidence type="ECO:0000256" key="3">
    <source>
        <dbReference type="ARBA" id="ARBA00022694"/>
    </source>
</evidence>